<name>A0A565BRB1_9BRAS</name>
<comment type="caution">
    <text evidence="1">The sequence shown here is derived from an EMBL/GenBank/DDBJ whole genome shotgun (WGS) entry which is preliminary data.</text>
</comment>
<dbReference type="Proteomes" id="UP000489600">
    <property type="component" value="Unassembled WGS sequence"/>
</dbReference>
<reference evidence="1" key="1">
    <citation type="submission" date="2019-07" db="EMBL/GenBank/DDBJ databases">
        <authorList>
            <person name="Dittberner H."/>
        </authorList>
    </citation>
    <scope>NUCLEOTIDE SEQUENCE [LARGE SCALE GENOMIC DNA]</scope>
</reference>
<dbReference type="AlphaFoldDB" id="A0A565BRB1"/>
<sequence>MINGRARTKIKGDEVFLIAKREDDLIGVLGNGLRCERRGSDTTKPSGSRMQVDGEDFLPYCLVISPPPKFLLTVLVQKRNAETAIEIAYTDSVTRDIRGNKRWGWDELEHLCMNIENYELGFMCWKSFSISRRDPVE</sequence>
<protein>
    <submittedName>
        <fullName evidence="1">Uncharacterized protein</fullName>
    </submittedName>
</protein>
<gene>
    <name evidence="1" type="ORF">ANE_LOCUS14361</name>
</gene>
<accession>A0A565BRB1</accession>
<organism evidence="1 2">
    <name type="scientific">Arabis nemorensis</name>
    <dbReference type="NCBI Taxonomy" id="586526"/>
    <lineage>
        <taxon>Eukaryota</taxon>
        <taxon>Viridiplantae</taxon>
        <taxon>Streptophyta</taxon>
        <taxon>Embryophyta</taxon>
        <taxon>Tracheophyta</taxon>
        <taxon>Spermatophyta</taxon>
        <taxon>Magnoliopsida</taxon>
        <taxon>eudicotyledons</taxon>
        <taxon>Gunneridae</taxon>
        <taxon>Pentapetalae</taxon>
        <taxon>rosids</taxon>
        <taxon>malvids</taxon>
        <taxon>Brassicales</taxon>
        <taxon>Brassicaceae</taxon>
        <taxon>Arabideae</taxon>
        <taxon>Arabis</taxon>
    </lineage>
</organism>
<dbReference type="EMBL" id="CABITT030000005">
    <property type="protein sequence ID" value="VVB03917.1"/>
    <property type="molecule type" value="Genomic_DNA"/>
</dbReference>
<evidence type="ECO:0000313" key="1">
    <source>
        <dbReference type="EMBL" id="VVB03917.1"/>
    </source>
</evidence>
<keyword evidence="2" id="KW-1185">Reference proteome</keyword>
<proteinExistence type="predicted"/>
<evidence type="ECO:0000313" key="2">
    <source>
        <dbReference type="Proteomes" id="UP000489600"/>
    </source>
</evidence>